<gene>
    <name evidence="1" type="ORF">RDI58_017648</name>
</gene>
<evidence type="ECO:0000313" key="1">
    <source>
        <dbReference type="EMBL" id="KAK6784194.1"/>
    </source>
</evidence>
<sequence length="73" mass="8508">MTKSMRSKRKKRLRAIRRDIVAIELIVLKKEATKLVSQEVGLVASKLIVMSPKLMAIKVQNLYNLFARRRKRS</sequence>
<organism evidence="1 2">
    <name type="scientific">Solanum bulbocastanum</name>
    <name type="common">Wild potato</name>
    <dbReference type="NCBI Taxonomy" id="147425"/>
    <lineage>
        <taxon>Eukaryota</taxon>
        <taxon>Viridiplantae</taxon>
        <taxon>Streptophyta</taxon>
        <taxon>Embryophyta</taxon>
        <taxon>Tracheophyta</taxon>
        <taxon>Spermatophyta</taxon>
        <taxon>Magnoliopsida</taxon>
        <taxon>eudicotyledons</taxon>
        <taxon>Gunneridae</taxon>
        <taxon>Pentapetalae</taxon>
        <taxon>asterids</taxon>
        <taxon>lamiids</taxon>
        <taxon>Solanales</taxon>
        <taxon>Solanaceae</taxon>
        <taxon>Solanoideae</taxon>
        <taxon>Solaneae</taxon>
        <taxon>Solanum</taxon>
    </lineage>
</organism>
<dbReference type="PANTHER" id="PTHR36320:SF1">
    <property type="entry name" value="OS04G0611300 PROTEIN"/>
    <property type="match status" value="1"/>
</dbReference>
<dbReference type="EMBL" id="JBANQN010000007">
    <property type="protein sequence ID" value="KAK6784194.1"/>
    <property type="molecule type" value="Genomic_DNA"/>
</dbReference>
<evidence type="ECO:0000313" key="2">
    <source>
        <dbReference type="Proteomes" id="UP001371456"/>
    </source>
</evidence>
<name>A0AAN8Y920_SOLBU</name>
<protein>
    <submittedName>
        <fullName evidence="1">Uncharacterized protein</fullName>
    </submittedName>
</protein>
<accession>A0AAN8Y920</accession>
<reference evidence="1 2" key="1">
    <citation type="submission" date="2024-02" db="EMBL/GenBank/DDBJ databases">
        <title>de novo genome assembly of Solanum bulbocastanum strain 11H21.</title>
        <authorList>
            <person name="Hosaka A.J."/>
        </authorList>
    </citation>
    <scope>NUCLEOTIDE SEQUENCE [LARGE SCALE GENOMIC DNA]</scope>
    <source>
        <tissue evidence="1">Young leaves</tissue>
    </source>
</reference>
<keyword evidence="2" id="KW-1185">Reference proteome</keyword>
<dbReference type="AlphaFoldDB" id="A0AAN8Y920"/>
<comment type="caution">
    <text evidence="1">The sequence shown here is derived from an EMBL/GenBank/DDBJ whole genome shotgun (WGS) entry which is preliminary data.</text>
</comment>
<proteinExistence type="predicted"/>
<dbReference type="PANTHER" id="PTHR36320">
    <property type="entry name" value="OS04G0611300 PROTEIN"/>
    <property type="match status" value="1"/>
</dbReference>
<dbReference type="Proteomes" id="UP001371456">
    <property type="component" value="Unassembled WGS sequence"/>
</dbReference>